<name>A0ABV1LYN8_9BURK</name>
<comment type="caution">
    <text evidence="3">The sequence shown here is derived from an EMBL/GenBank/DDBJ whole genome shotgun (WGS) entry which is preliminary data.</text>
</comment>
<dbReference type="Proteomes" id="UP001469089">
    <property type="component" value="Unassembled WGS sequence"/>
</dbReference>
<dbReference type="SUPFAM" id="SSF50346">
    <property type="entry name" value="PRC-barrel domain"/>
    <property type="match status" value="1"/>
</dbReference>
<keyword evidence="4" id="KW-1185">Reference proteome</keyword>
<dbReference type="PANTHER" id="PTHR36505">
    <property type="entry name" value="BLR1072 PROTEIN"/>
    <property type="match status" value="1"/>
</dbReference>
<evidence type="ECO:0000313" key="3">
    <source>
        <dbReference type="EMBL" id="MEQ5844399.1"/>
    </source>
</evidence>
<dbReference type="EMBL" id="JAOALG010000003">
    <property type="protein sequence ID" value="MEQ5844399.1"/>
    <property type="molecule type" value="Genomic_DNA"/>
</dbReference>
<dbReference type="RefSeq" id="WP_349545996.1">
    <property type="nucleotide sequence ID" value="NZ_JAOALG010000003.1"/>
</dbReference>
<geneLocation type="plasmid" evidence="3">
    <name>pl1</name>
</geneLocation>
<dbReference type="Pfam" id="PF05239">
    <property type="entry name" value="PRC"/>
    <property type="match status" value="1"/>
</dbReference>
<evidence type="ECO:0000313" key="4">
    <source>
        <dbReference type="Proteomes" id="UP001469089"/>
    </source>
</evidence>
<accession>A0ABV1LYN8</accession>
<organism evidence="3 4">
    <name type="scientific">Paraburkholderia acidicola</name>
    <dbReference type="NCBI Taxonomy" id="1912599"/>
    <lineage>
        <taxon>Bacteria</taxon>
        <taxon>Pseudomonadati</taxon>
        <taxon>Pseudomonadota</taxon>
        <taxon>Betaproteobacteria</taxon>
        <taxon>Burkholderiales</taxon>
        <taxon>Burkholderiaceae</taxon>
        <taxon>Paraburkholderia</taxon>
    </lineage>
</organism>
<gene>
    <name evidence="3" type="ORF">N0A02_33635</name>
</gene>
<proteinExistence type="predicted"/>
<dbReference type="InterPro" id="IPR027275">
    <property type="entry name" value="PRC-brl_dom"/>
</dbReference>
<dbReference type="InterPro" id="IPR011033">
    <property type="entry name" value="PRC_barrel-like_sf"/>
</dbReference>
<evidence type="ECO:0000256" key="1">
    <source>
        <dbReference type="SAM" id="MobiDB-lite"/>
    </source>
</evidence>
<feature type="region of interest" description="Disordered" evidence="1">
    <location>
        <begin position="1"/>
        <end position="23"/>
    </location>
</feature>
<dbReference type="PANTHER" id="PTHR36505:SF1">
    <property type="entry name" value="BLR1072 PROTEIN"/>
    <property type="match status" value="1"/>
</dbReference>
<sequence length="173" mass="18893">MSSHTQRATVRSRHTDVASAGSRTPKGYRLDVIAATALTDTRVFSNDGEDIGRIRDVMLDAQSGRIAYAVMSTGGFLGIGDRLLAIPWSALTLDIEEKCFILSMPAESVKHAPGFDRHHWPSMADTTWATSVHQYYGREPYWAREPFARRDDLGVGDIPAGSSDAPEAGSVKL</sequence>
<feature type="domain" description="PRC-barrel" evidence="2">
    <location>
        <begin position="31"/>
        <end position="102"/>
    </location>
</feature>
<dbReference type="Gene3D" id="2.30.30.240">
    <property type="entry name" value="PRC-barrel domain"/>
    <property type="match status" value="1"/>
</dbReference>
<protein>
    <submittedName>
        <fullName evidence="3">PRC-barrel domain-containing protein</fullName>
    </submittedName>
</protein>
<reference evidence="3 4" key="1">
    <citation type="journal article" date="2024" name="Chem. Sci.">
        <title>Discovery of a lagriamide polyketide by integrated genome mining, isotopic labeling, and untargeted metabolomics.</title>
        <authorList>
            <person name="Fergusson C.H."/>
            <person name="Saulog J."/>
            <person name="Paulo B.S."/>
            <person name="Wilson D.M."/>
            <person name="Liu D.Y."/>
            <person name="Morehouse N.J."/>
            <person name="Waterworth S."/>
            <person name="Barkei J."/>
            <person name="Gray C.A."/>
            <person name="Kwan J.C."/>
            <person name="Eustaquio A.S."/>
            <person name="Linington R.G."/>
        </authorList>
    </citation>
    <scope>NUCLEOTIDE SEQUENCE [LARGE SCALE GENOMIC DNA]</scope>
    <source>
        <strain evidence="3 4">RL17-338-BIF-B</strain>
    </source>
</reference>
<keyword evidence="3" id="KW-0614">Plasmid</keyword>
<evidence type="ECO:0000259" key="2">
    <source>
        <dbReference type="Pfam" id="PF05239"/>
    </source>
</evidence>